<keyword evidence="3" id="KW-1185">Reference proteome</keyword>
<comment type="caution">
    <text evidence="2">The sequence shown here is derived from an EMBL/GenBank/DDBJ whole genome shotgun (WGS) entry which is preliminary data.</text>
</comment>
<evidence type="ECO:0000256" key="1">
    <source>
        <dbReference type="SAM" id="SignalP"/>
    </source>
</evidence>
<dbReference type="Pfam" id="PF11306">
    <property type="entry name" value="DUF3108"/>
    <property type="match status" value="1"/>
</dbReference>
<feature type="chain" id="PRO_5046547077" evidence="1">
    <location>
        <begin position="17"/>
        <end position="261"/>
    </location>
</feature>
<proteinExistence type="predicted"/>
<accession>A0ABT3G1P4</accession>
<dbReference type="RefSeq" id="WP_264513264.1">
    <property type="nucleotide sequence ID" value="NZ_JAPDDR010000004.1"/>
</dbReference>
<gene>
    <name evidence="2" type="ORF">OJ996_09265</name>
</gene>
<protein>
    <submittedName>
        <fullName evidence="2">DUF3108 domain-containing protein</fullName>
    </submittedName>
</protein>
<reference evidence="2" key="1">
    <citation type="submission" date="2022-10" db="EMBL/GenBank/DDBJ databases">
        <title>Luteolibacter sp. GHJ8, whole genome shotgun sequencing project.</title>
        <authorList>
            <person name="Zhao G."/>
            <person name="Shen L."/>
        </authorList>
    </citation>
    <scope>NUCLEOTIDE SEQUENCE</scope>
    <source>
        <strain evidence="2">GHJ8</strain>
    </source>
</reference>
<sequence>MKTLIMLLALASTAMADWKNEVTPAKLGSHPKLVPQEFEYRLSWKGMVDAGKLTFTFGKRDPKFPSDYAVRVSGGSTGIASKLYKNKVAVFSRLDPATLRPRVCVGVQDEGDEVNTTRTTWSGPVVKSEQTITITKNGKTATVGSEFKFTPVHDVCSAMLHVRSHKLDDGDTLVLPLQPFNRPYLLRVHVQGREKFAGRDTIKLSVGLQKIDPNTKALLPYKKLKSATLWLSDDANRIPVELRSEVFIGDVRMTLAGAKRL</sequence>
<dbReference type="InterPro" id="IPR021457">
    <property type="entry name" value="DUF3108"/>
</dbReference>
<dbReference type="Proteomes" id="UP001165653">
    <property type="component" value="Unassembled WGS sequence"/>
</dbReference>
<evidence type="ECO:0000313" key="2">
    <source>
        <dbReference type="EMBL" id="MCW1913763.1"/>
    </source>
</evidence>
<dbReference type="EMBL" id="JAPDDR010000004">
    <property type="protein sequence ID" value="MCW1913763.1"/>
    <property type="molecule type" value="Genomic_DNA"/>
</dbReference>
<organism evidence="2 3">
    <name type="scientific">Luteolibacter rhizosphaerae</name>
    <dbReference type="NCBI Taxonomy" id="2989719"/>
    <lineage>
        <taxon>Bacteria</taxon>
        <taxon>Pseudomonadati</taxon>
        <taxon>Verrucomicrobiota</taxon>
        <taxon>Verrucomicrobiia</taxon>
        <taxon>Verrucomicrobiales</taxon>
        <taxon>Verrucomicrobiaceae</taxon>
        <taxon>Luteolibacter</taxon>
    </lineage>
</organism>
<name>A0ABT3G1P4_9BACT</name>
<evidence type="ECO:0000313" key="3">
    <source>
        <dbReference type="Proteomes" id="UP001165653"/>
    </source>
</evidence>
<keyword evidence="1" id="KW-0732">Signal</keyword>
<feature type="signal peptide" evidence="1">
    <location>
        <begin position="1"/>
        <end position="16"/>
    </location>
</feature>